<feature type="compositionally biased region" description="Basic residues" evidence="1">
    <location>
        <begin position="392"/>
        <end position="404"/>
    </location>
</feature>
<dbReference type="EMBL" id="LFIV01000013">
    <property type="protein sequence ID" value="KZL76751.1"/>
    <property type="molecule type" value="Genomic_DNA"/>
</dbReference>
<organism evidence="3 4">
    <name type="scientific">Colletotrichum tofieldiae</name>
    <dbReference type="NCBI Taxonomy" id="708197"/>
    <lineage>
        <taxon>Eukaryota</taxon>
        <taxon>Fungi</taxon>
        <taxon>Dikarya</taxon>
        <taxon>Ascomycota</taxon>
        <taxon>Pezizomycotina</taxon>
        <taxon>Sordariomycetes</taxon>
        <taxon>Hypocreomycetidae</taxon>
        <taxon>Glomerellales</taxon>
        <taxon>Glomerellaceae</taxon>
        <taxon>Colletotrichum</taxon>
        <taxon>Colletotrichum spaethianum species complex</taxon>
    </lineage>
</organism>
<keyword evidence="4" id="KW-1185">Reference proteome</keyword>
<proteinExistence type="predicted"/>
<feature type="compositionally biased region" description="Basic residues" evidence="1">
    <location>
        <begin position="417"/>
        <end position="431"/>
    </location>
</feature>
<protein>
    <submittedName>
        <fullName evidence="3">RNA polymerase II-binding domain protein</fullName>
    </submittedName>
</protein>
<feature type="compositionally biased region" description="Basic and acidic residues" evidence="1">
    <location>
        <begin position="432"/>
        <end position="443"/>
    </location>
</feature>
<feature type="compositionally biased region" description="Low complexity" evidence="1">
    <location>
        <begin position="363"/>
        <end position="377"/>
    </location>
</feature>
<dbReference type="Gene3D" id="1.25.40.90">
    <property type="match status" value="1"/>
</dbReference>
<accession>A0A161V3T1</accession>
<dbReference type="AlphaFoldDB" id="A0A161V3T1"/>
<reference evidence="3 4" key="1">
    <citation type="submission" date="2015-06" db="EMBL/GenBank/DDBJ databases">
        <title>Survival trade-offs in plant roots during colonization by closely related pathogenic and mutualistic fungi.</title>
        <authorList>
            <person name="Hacquard S."/>
            <person name="Kracher B."/>
            <person name="Hiruma K."/>
            <person name="Weinman A."/>
            <person name="Muench P."/>
            <person name="Garrido Oter R."/>
            <person name="Ver Loren van Themaat E."/>
            <person name="Dallerey J.-F."/>
            <person name="Damm U."/>
            <person name="Henrissat B."/>
            <person name="Lespinet O."/>
            <person name="Thon M."/>
            <person name="Kemen E."/>
            <person name="McHardy A.C."/>
            <person name="Schulze-Lefert P."/>
            <person name="O'Connell R.J."/>
        </authorList>
    </citation>
    <scope>NUCLEOTIDE SEQUENCE [LARGE SCALE GENOMIC DNA]</scope>
    <source>
        <strain evidence="3 4">0861</strain>
    </source>
</reference>
<dbReference type="PANTHER" id="PTHR12323:SF0">
    <property type="entry name" value="CALCIUM HOMEOSTASIS ENDOPLASMIC RETICULUM PROTEIN"/>
    <property type="match status" value="1"/>
</dbReference>
<dbReference type="InterPro" id="IPR006569">
    <property type="entry name" value="CID_dom"/>
</dbReference>
<dbReference type="GO" id="GO:0048471">
    <property type="term" value="C:perinuclear region of cytoplasm"/>
    <property type="evidence" value="ECO:0007669"/>
    <property type="project" value="TreeGrafter"/>
</dbReference>
<feature type="region of interest" description="Disordered" evidence="1">
    <location>
        <begin position="334"/>
        <end position="593"/>
    </location>
</feature>
<evidence type="ECO:0000256" key="1">
    <source>
        <dbReference type="SAM" id="MobiDB-lite"/>
    </source>
</evidence>
<feature type="compositionally biased region" description="Pro residues" evidence="1">
    <location>
        <begin position="472"/>
        <end position="497"/>
    </location>
</feature>
<feature type="compositionally biased region" description="Pro residues" evidence="1">
    <location>
        <begin position="504"/>
        <end position="535"/>
    </location>
</feature>
<dbReference type="STRING" id="708197.A0A161V3T1"/>
<name>A0A161V3T1_9PEZI</name>
<dbReference type="Proteomes" id="UP000076552">
    <property type="component" value="Unassembled WGS sequence"/>
</dbReference>
<comment type="caution">
    <text evidence="3">The sequence shown here is derived from an EMBL/GenBank/DDBJ whole genome shotgun (WGS) entry which is preliminary data.</text>
</comment>
<dbReference type="Pfam" id="PF04818">
    <property type="entry name" value="CID"/>
    <property type="match status" value="1"/>
</dbReference>
<feature type="compositionally biased region" description="Low complexity" evidence="1">
    <location>
        <begin position="561"/>
        <end position="571"/>
    </location>
</feature>
<feature type="non-terminal residue" evidence="3">
    <location>
        <position position="1"/>
    </location>
</feature>
<feature type="compositionally biased region" description="Polar residues" evidence="1">
    <location>
        <begin position="196"/>
        <end position="207"/>
    </location>
</feature>
<dbReference type="PANTHER" id="PTHR12323">
    <property type="entry name" value="SR-RELATED CTD ASSOCIATED FACTOR 6"/>
    <property type="match status" value="1"/>
</dbReference>
<evidence type="ECO:0000259" key="2">
    <source>
        <dbReference type="PROSITE" id="PS51391"/>
    </source>
</evidence>
<dbReference type="InterPro" id="IPR008942">
    <property type="entry name" value="ENTH_VHS"/>
</dbReference>
<feature type="compositionally biased region" description="Basic and acidic residues" evidence="1">
    <location>
        <begin position="451"/>
        <end position="469"/>
    </location>
</feature>
<feature type="domain" description="CID" evidence="2">
    <location>
        <begin position="38"/>
        <end position="188"/>
    </location>
</feature>
<evidence type="ECO:0000313" key="4">
    <source>
        <dbReference type="Proteomes" id="UP000076552"/>
    </source>
</evidence>
<gene>
    <name evidence="3" type="ORF">CT0861_12198</name>
</gene>
<sequence length="593" mass="66141">LPAALQRHVNFIAMANPELAIAKASFSAILFRKEPVSLTRHEIETFHTLLHDAIHQCSPANVQKCKRWILKNLVLSPARVAALGKYLAALSNSFPDEAKTKPSTRRRRLHVLYILNDILYHAVIRDRDARFATEMEASLTPLLHSAAKFRNCPKHTKKVEELLALWEKHKYFSAATIDDFRETVKEAPHGGKVSKAATQDQTGSNLGSKLPKDAPYMIPSIHGDPNTPWFDLPAANWLPHLTPNSTKPMNPDMIKPLQLAPGPADKALANAVKDLLVDVERLYSKTAPPQTADSQQHMDVSEMGERIVLDEVTGEIVHGETYYGWSRRFCEKMKQRRKKAKGGNDGPGRGRSDSRSRSRSRSRSYSPGRSSRSDSSPAFKRRRLSPDSRSPSRSRSRSRRRSPQRGRYDSRYSSSRSRSRSGSRPRYRSRSRSRDRGPRRGKDCTSNSPPPDRDRHNPDLGPGHHDRGQPHNQPPPPPPSSYHTPPAFPPYPPPFPPASGFSHFPPPPQGYQGQWPPPPPPPPPHHMGGPLPPHSWSPAPGSGVPSPHTGGWTALPPPPQQQQHHQYQQFGRGNGGYRGRGGRGGYDRGRGGW</sequence>
<feature type="compositionally biased region" description="Gly residues" evidence="1">
    <location>
        <begin position="572"/>
        <end position="584"/>
    </location>
</feature>
<feature type="region of interest" description="Disordered" evidence="1">
    <location>
        <begin position="188"/>
        <end position="211"/>
    </location>
</feature>
<evidence type="ECO:0000313" key="3">
    <source>
        <dbReference type="EMBL" id="KZL76751.1"/>
    </source>
</evidence>
<dbReference type="PROSITE" id="PS51391">
    <property type="entry name" value="CID"/>
    <property type="match status" value="1"/>
</dbReference>
<dbReference type="GO" id="GO:0006874">
    <property type="term" value="P:intracellular calcium ion homeostasis"/>
    <property type="evidence" value="ECO:0007669"/>
    <property type="project" value="TreeGrafter"/>
</dbReference>